<feature type="compositionally biased region" description="Pro residues" evidence="1">
    <location>
        <begin position="166"/>
        <end position="175"/>
    </location>
</feature>
<dbReference type="EMBL" id="OU015567">
    <property type="protein sequence ID" value="CAG5112146.1"/>
    <property type="molecule type" value="Genomic_DNA"/>
</dbReference>
<evidence type="ECO:0000313" key="2">
    <source>
        <dbReference type="EMBL" id="CAG5112146.1"/>
    </source>
</evidence>
<feature type="compositionally biased region" description="Low complexity" evidence="1">
    <location>
        <begin position="1"/>
        <end position="20"/>
    </location>
</feature>
<feature type="compositionally biased region" description="Polar residues" evidence="1">
    <location>
        <begin position="121"/>
        <end position="130"/>
    </location>
</feature>
<organism evidence="2 3">
    <name type="scientific">Oikopleura dioica</name>
    <name type="common">Tunicate</name>
    <dbReference type="NCBI Taxonomy" id="34765"/>
    <lineage>
        <taxon>Eukaryota</taxon>
        <taxon>Metazoa</taxon>
        <taxon>Chordata</taxon>
        <taxon>Tunicata</taxon>
        <taxon>Appendicularia</taxon>
        <taxon>Copelata</taxon>
        <taxon>Oikopleuridae</taxon>
        <taxon>Oikopleura</taxon>
    </lineage>
</organism>
<feature type="compositionally biased region" description="Low complexity" evidence="1">
    <location>
        <begin position="80"/>
        <end position="90"/>
    </location>
</feature>
<feature type="compositionally biased region" description="Low complexity" evidence="1">
    <location>
        <begin position="156"/>
        <end position="165"/>
    </location>
</feature>
<dbReference type="Proteomes" id="UP001158576">
    <property type="component" value="Chromosome 2"/>
</dbReference>
<feature type="compositionally biased region" description="Polar residues" evidence="1">
    <location>
        <begin position="197"/>
        <end position="220"/>
    </location>
</feature>
<feature type="compositionally biased region" description="Acidic residues" evidence="1">
    <location>
        <begin position="251"/>
        <end position="269"/>
    </location>
</feature>
<keyword evidence="3" id="KW-1185">Reference proteome</keyword>
<sequence>MQNQMVRPGMPQGGPRPMRPSFNPAGRPGLSQGSSNSPRHQHPHAPMRGAGPMRPDMKRGPRPVQPGQRMQMRPQRPHFSGAAPGPSSRPSMPPQSRPGMQGPGVRPGRPEGAVAPIRAVQSPSPRTPLNPQARPQGLKPIRGLPIGASVKIKTNVKVPNKQAAPPVAPVKPDPPSQKTSDSSENALQQYEVAKAPESQNSAANNQPTETEPEPSKTSIPAKSETKTEESAPPETPPPAKELPKPPPPENDSSEDELQIDESVEPDAVG</sequence>
<reference evidence="2 3" key="1">
    <citation type="submission" date="2021-04" db="EMBL/GenBank/DDBJ databases">
        <authorList>
            <person name="Bliznina A."/>
        </authorList>
    </citation>
    <scope>NUCLEOTIDE SEQUENCE [LARGE SCALE GENOMIC DNA]</scope>
</reference>
<feature type="compositionally biased region" description="Pro residues" evidence="1">
    <location>
        <begin position="233"/>
        <end position="249"/>
    </location>
</feature>
<evidence type="ECO:0000313" key="3">
    <source>
        <dbReference type="Proteomes" id="UP001158576"/>
    </source>
</evidence>
<evidence type="ECO:0000256" key="1">
    <source>
        <dbReference type="SAM" id="MobiDB-lite"/>
    </source>
</evidence>
<feature type="region of interest" description="Disordered" evidence="1">
    <location>
        <begin position="1"/>
        <end position="269"/>
    </location>
</feature>
<accession>A0ABN7T3V2</accession>
<feature type="compositionally biased region" description="Low complexity" evidence="1">
    <location>
        <begin position="65"/>
        <end position="74"/>
    </location>
</feature>
<name>A0ABN7T3V2_OIKDI</name>
<proteinExistence type="predicted"/>
<feature type="compositionally biased region" description="Polar residues" evidence="1">
    <location>
        <begin position="176"/>
        <end position="188"/>
    </location>
</feature>
<protein>
    <submittedName>
        <fullName evidence="2">Oidioi.mRNA.OKI2018_I69.chr2.g6392.t1.cds</fullName>
    </submittedName>
</protein>
<gene>
    <name evidence="2" type="ORF">OKIOD_LOCUS15157</name>
</gene>